<accession>A0A8J9YGY7</accession>
<gene>
    <name evidence="1" type="ORF">BINO364_LOCUS11261</name>
</gene>
<proteinExistence type="predicted"/>
<dbReference type="AlphaFoldDB" id="A0A8J9YGY7"/>
<name>A0A8J9YGY7_9NEOP</name>
<dbReference type="EMBL" id="OV170225">
    <property type="protein sequence ID" value="CAH0725701.1"/>
    <property type="molecule type" value="Genomic_DNA"/>
</dbReference>
<feature type="non-terminal residue" evidence="1">
    <location>
        <position position="97"/>
    </location>
</feature>
<keyword evidence="2" id="KW-1185">Reference proteome</keyword>
<evidence type="ECO:0000313" key="2">
    <source>
        <dbReference type="Proteomes" id="UP000838878"/>
    </source>
</evidence>
<dbReference type="OrthoDB" id="7462410at2759"/>
<protein>
    <submittedName>
        <fullName evidence="1">Uncharacterized protein</fullName>
    </submittedName>
</protein>
<dbReference type="Proteomes" id="UP000838878">
    <property type="component" value="Chromosome 5"/>
</dbReference>
<sequence>MTSKYTGKLSEFQISDTGKQVVHVDDMKKALEEFEKKLNLTLNCNRPTASSTVTPKQGSDNQLVDILKLLKKNGQLQRGLQTPNDEEITWLKIHVPV</sequence>
<organism evidence="1 2">
    <name type="scientific">Brenthis ino</name>
    <name type="common">lesser marbled fritillary</name>
    <dbReference type="NCBI Taxonomy" id="405034"/>
    <lineage>
        <taxon>Eukaryota</taxon>
        <taxon>Metazoa</taxon>
        <taxon>Ecdysozoa</taxon>
        <taxon>Arthropoda</taxon>
        <taxon>Hexapoda</taxon>
        <taxon>Insecta</taxon>
        <taxon>Pterygota</taxon>
        <taxon>Neoptera</taxon>
        <taxon>Endopterygota</taxon>
        <taxon>Lepidoptera</taxon>
        <taxon>Glossata</taxon>
        <taxon>Ditrysia</taxon>
        <taxon>Papilionoidea</taxon>
        <taxon>Nymphalidae</taxon>
        <taxon>Heliconiinae</taxon>
        <taxon>Argynnini</taxon>
        <taxon>Brenthis</taxon>
    </lineage>
</organism>
<evidence type="ECO:0000313" key="1">
    <source>
        <dbReference type="EMBL" id="CAH0725701.1"/>
    </source>
</evidence>
<reference evidence="1" key="1">
    <citation type="submission" date="2021-12" db="EMBL/GenBank/DDBJ databases">
        <authorList>
            <person name="Martin H S."/>
        </authorList>
    </citation>
    <scope>NUCLEOTIDE SEQUENCE</scope>
</reference>